<evidence type="ECO:0000313" key="2">
    <source>
        <dbReference type="Proteomes" id="UP000315938"/>
    </source>
</evidence>
<protein>
    <recommendedName>
        <fullName evidence="3">Permuted papain-like amidase enzyme, YaeF/YiiX, C92 family</fullName>
    </recommendedName>
</protein>
<comment type="caution">
    <text evidence="1">The sequence shown here is derived from an EMBL/GenBank/DDBJ whole genome shotgun (WGS) entry which is preliminary data.</text>
</comment>
<dbReference type="GeneID" id="41339557"/>
<reference evidence="1 2" key="1">
    <citation type="submission" date="2019-07" db="EMBL/GenBank/DDBJ databases">
        <title>Genome sequence of Acholeplasma laidlawii strain with increased resistance to erythromycin.</title>
        <authorList>
            <person name="Medvedeva E.S."/>
            <person name="Baranova N.B."/>
            <person name="Siniagina M.N."/>
            <person name="Mouzykantov A."/>
            <person name="Chernova O.A."/>
            <person name="Chernov V.M."/>
        </authorList>
    </citation>
    <scope>NUCLEOTIDE SEQUENCE [LARGE SCALE GENOMIC DNA]</scope>
    <source>
        <strain evidence="1 2">PG8REry</strain>
    </source>
</reference>
<dbReference type="AlphaFoldDB" id="A0A553IGQ5"/>
<organism evidence="1 2">
    <name type="scientific">Acholeplasma laidlawii</name>
    <dbReference type="NCBI Taxonomy" id="2148"/>
    <lineage>
        <taxon>Bacteria</taxon>
        <taxon>Bacillati</taxon>
        <taxon>Mycoplasmatota</taxon>
        <taxon>Mollicutes</taxon>
        <taxon>Acholeplasmatales</taxon>
        <taxon>Acholeplasmataceae</taxon>
        <taxon>Acholeplasma</taxon>
    </lineage>
</organism>
<dbReference type="RefSeq" id="WP_012243351.1">
    <property type="nucleotide sequence ID" value="NZ_CP103951.1"/>
</dbReference>
<evidence type="ECO:0008006" key="3">
    <source>
        <dbReference type="Google" id="ProtNLM"/>
    </source>
</evidence>
<dbReference type="Proteomes" id="UP000315938">
    <property type="component" value="Unassembled WGS sequence"/>
</dbReference>
<dbReference type="EMBL" id="VKID01000002">
    <property type="protein sequence ID" value="TRX99383.1"/>
    <property type="molecule type" value="Genomic_DNA"/>
</dbReference>
<proteinExistence type="predicted"/>
<accession>A0A553IGQ5</accession>
<evidence type="ECO:0000313" key="1">
    <source>
        <dbReference type="EMBL" id="TRX99383.1"/>
    </source>
</evidence>
<name>A0A553IGQ5_ACHLA</name>
<gene>
    <name evidence="1" type="ORF">FNV44_06690</name>
</gene>
<sequence length="308" mass="36084">MKNKKKITKVLRKTIKYIALAFILLIAYFIGESTYENIKKTQIINDFKSRAYETVEVSQHDTTYFYHKIKRTYEYELSDTRSVFFDASKVNPGQKGDILLTFESPFPYIPVVDQIYGYWLGGHAALVGDNNQIYQSTGIGDNGTLDFTTIFNVIMHRGYDETDKYGLSVQSVSNYWMTPFRNETHSEYPYYGRFYRDEIMSLRLKSKDIETFDAELDVAVNYAKDKTNRGLYNYLFIFDTKYKYYCTDLVTRAFGQINKDLGTNYTLDRDGIFPSMYDILLSSDTYMTIYKETKSDGIHVYYLEDVEV</sequence>